<name>A0A917RS41_9NOCA</name>
<evidence type="ECO:0000256" key="1">
    <source>
        <dbReference type="ARBA" id="ARBA00006432"/>
    </source>
</evidence>
<evidence type="ECO:0000256" key="2">
    <source>
        <dbReference type="ARBA" id="ARBA00022598"/>
    </source>
</evidence>
<dbReference type="RefSeq" id="WP_058853646.1">
    <property type="nucleotide sequence ID" value="NZ_BMMH01000007.1"/>
</dbReference>
<gene>
    <name evidence="5" type="ORF">GCM10011588_38030</name>
</gene>
<organism evidence="5 6">
    <name type="scientific">Nocardia jinanensis</name>
    <dbReference type="NCBI Taxonomy" id="382504"/>
    <lineage>
        <taxon>Bacteria</taxon>
        <taxon>Bacillati</taxon>
        <taxon>Actinomycetota</taxon>
        <taxon>Actinomycetes</taxon>
        <taxon>Mycobacteriales</taxon>
        <taxon>Nocardiaceae</taxon>
        <taxon>Nocardia</taxon>
    </lineage>
</organism>
<feature type="domain" description="AMP-dependent synthetase/ligase" evidence="4">
    <location>
        <begin position="11"/>
        <end position="290"/>
    </location>
</feature>
<dbReference type="InterPro" id="IPR042099">
    <property type="entry name" value="ANL_N_sf"/>
</dbReference>
<reference evidence="5" key="2">
    <citation type="submission" date="2020-09" db="EMBL/GenBank/DDBJ databases">
        <authorList>
            <person name="Sun Q."/>
            <person name="Zhou Y."/>
        </authorList>
    </citation>
    <scope>NUCLEOTIDE SEQUENCE</scope>
    <source>
        <strain evidence="5">CGMCC 4.3508</strain>
    </source>
</reference>
<proteinExistence type="inferred from homology"/>
<evidence type="ECO:0000259" key="4">
    <source>
        <dbReference type="Pfam" id="PF00501"/>
    </source>
</evidence>
<dbReference type="AlphaFoldDB" id="A0A917RS41"/>
<dbReference type="GO" id="GO:0006631">
    <property type="term" value="P:fatty acid metabolic process"/>
    <property type="evidence" value="ECO:0007669"/>
    <property type="project" value="TreeGrafter"/>
</dbReference>
<evidence type="ECO:0000313" key="6">
    <source>
        <dbReference type="Proteomes" id="UP000638263"/>
    </source>
</evidence>
<keyword evidence="6" id="KW-1185">Reference proteome</keyword>
<accession>A0A917RS41</accession>
<sequence length="316" mass="32994">MNLATLPDCRADAAPHAAAVADEHTDLTNIGFLDAVRRATTSLRAAGVAPGAVVAVMLPNTADLVVSLFAAWRAGAAVTLIDPALPAGDAGDRMARAGAGVLIAARELACVYPVRCVVSADRLTGAVLDTSEPARACDDTPALLVHTEGTADHSKIVTLDHLNLNALCRLAIEIFALADTDHSLSILPLFRIDGIALGILSPLLSGGRATVAEPAGPAVFLDRIERTHATYISAAPSVYTQLSDLPADTQPNTSSVRVAVCGTVQTGLELQGAFEHRYGIPIIHDHGLTEFPARPRSFRPSAPMGQASWAQSSRPR</sequence>
<reference evidence="5" key="1">
    <citation type="journal article" date="2014" name="Int. J. Syst. Evol. Microbiol.">
        <title>Complete genome sequence of Corynebacterium casei LMG S-19264T (=DSM 44701T), isolated from a smear-ripened cheese.</title>
        <authorList>
            <consortium name="US DOE Joint Genome Institute (JGI-PGF)"/>
            <person name="Walter F."/>
            <person name="Albersmeier A."/>
            <person name="Kalinowski J."/>
            <person name="Ruckert C."/>
        </authorList>
    </citation>
    <scope>NUCLEOTIDE SEQUENCE</scope>
    <source>
        <strain evidence="5">CGMCC 4.3508</strain>
    </source>
</reference>
<dbReference type="PANTHER" id="PTHR43201">
    <property type="entry name" value="ACYL-COA SYNTHETASE"/>
    <property type="match status" value="1"/>
</dbReference>
<comment type="similarity">
    <text evidence="1">Belongs to the ATP-dependent AMP-binding enzyme family.</text>
</comment>
<dbReference type="Proteomes" id="UP000638263">
    <property type="component" value="Unassembled WGS sequence"/>
</dbReference>
<feature type="compositionally biased region" description="Low complexity" evidence="3">
    <location>
        <begin position="293"/>
        <end position="303"/>
    </location>
</feature>
<keyword evidence="2" id="KW-0436">Ligase</keyword>
<evidence type="ECO:0000256" key="3">
    <source>
        <dbReference type="SAM" id="MobiDB-lite"/>
    </source>
</evidence>
<dbReference type="InterPro" id="IPR000873">
    <property type="entry name" value="AMP-dep_synth/lig_dom"/>
</dbReference>
<feature type="region of interest" description="Disordered" evidence="3">
    <location>
        <begin position="293"/>
        <end position="316"/>
    </location>
</feature>
<dbReference type="PANTHER" id="PTHR43201:SF5">
    <property type="entry name" value="MEDIUM-CHAIN ACYL-COA LIGASE ACSF2, MITOCHONDRIAL"/>
    <property type="match status" value="1"/>
</dbReference>
<dbReference type="Pfam" id="PF00501">
    <property type="entry name" value="AMP-binding"/>
    <property type="match status" value="1"/>
</dbReference>
<dbReference type="SUPFAM" id="SSF56801">
    <property type="entry name" value="Acetyl-CoA synthetase-like"/>
    <property type="match status" value="1"/>
</dbReference>
<dbReference type="EMBL" id="BMMH01000007">
    <property type="protein sequence ID" value="GGL19738.1"/>
    <property type="molecule type" value="Genomic_DNA"/>
</dbReference>
<protein>
    <recommendedName>
        <fullName evidence="4">AMP-dependent synthetase/ligase domain-containing protein</fullName>
    </recommendedName>
</protein>
<evidence type="ECO:0000313" key="5">
    <source>
        <dbReference type="EMBL" id="GGL19738.1"/>
    </source>
</evidence>
<dbReference type="GO" id="GO:0031956">
    <property type="term" value="F:medium-chain fatty acid-CoA ligase activity"/>
    <property type="evidence" value="ECO:0007669"/>
    <property type="project" value="TreeGrafter"/>
</dbReference>
<dbReference type="Gene3D" id="3.40.50.12780">
    <property type="entry name" value="N-terminal domain of ligase-like"/>
    <property type="match status" value="1"/>
</dbReference>
<comment type="caution">
    <text evidence="5">The sequence shown here is derived from an EMBL/GenBank/DDBJ whole genome shotgun (WGS) entry which is preliminary data.</text>
</comment>